<dbReference type="SUPFAM" id="SSF49503">
    <property type="entry name" value="Cupredoxins"/>
    <property type="match status" value="1"/>
</dbReference>
<evidence type="ECO:0000259" key="1">
    <source>
        <dbReference type="Pfam" id="PF07731"/>
    </source>
</evidence>
<dbReference type="PANTHER" id="PTHR48267">
    <property type="entry name" value="CUPREDOXIN SUPERFAMILY PROTEIN"/>
    <property type="match status" value="1"/>
</dbReference>
<dbReference type="VEuPathDB" id="AmoebaDB:ACA1_008840"/>
<evidence type="ECO:0000313" key="2">
    <source>
        <dbReference type="EMBL" id="ELR13728.1"/>
    </source>
</evidence>
<dbReference type="AlphaFoldDB" id="L8GLX6"/>
<sequence>MGPPQIGTDGGFLNRPVELDSLLLGPAERADVIVDFHGYGGETLVLLNNAATPFPGNATGLELPELIQFRVSRKGGSRHPYQLPCFQKVPRAPEDPFDLGYPYHIAKERDLTLVEINSTSPDGTPIVIPTLSGLRFHDPPTETPRVNTVELWRLINLTPDTHPIHLHLSQFRLLERRPFDVAAYDANGEIVYTGPPLPPDPNENGYKDTIRANPDEVTTILVPFEDYTGNYVWHCHILEHEDNDMMRPLVISYSDIINRIHPLRQEVVSVEGKPQ</sequence>
<proteinExistence type="predicted"/>
<dbReference type="GO" id="GO:0005507">
    <property type="term" value="F:copper ion binding"/>
    <property type="evidence" value="ECO:0007669"/>
    <property type="project" value="InterPro"/>
</dbReference>
<dbReference type="Pfam" id="PF07731">
    <property type="entry name" value="Cu-oxidase_2"/>
    <property type="match status" value="1"/>
</dbReference>
<evidence type="ECO:0000313" key="3">
    <source>
        <dbReference type="Proteomes" id="UP000011083"/>
    </source>
</evidence>
<dbReference type="InterPro" id="IPR008972">
    <property type="entry name" value="Cupredoxin"/>
</dbReference>
<gene>
    <name evidence="2" type="ORF">ACA1_008840</name>
</gene>
<dbReference type="PANTHER" id="PTHR48267:SF1">
    <property type="entry name" value="BILIRUBIN OXIDASE"/>
    <property type="match status" value="1"/>
</dbReference>
<dbReference type="GeneID" id="14914289"/>
<dbReference type="EMBL" id="KB008082">
    <property type="protein sequence ID" value="ELR13728.1"/>
    <property type="molecule type" value="Genomic_DNA"/>
</dbReference>
<dbReference type="RefSeq" id="XP_004335741.1">
    <property type="nucleotide sequence ID" value="XM_004335693.1"/>
</dbReference>
<name>L8GLX6_ACACF</name>
<reference evidence="2 3" key="1">
    <citation type="journal article" date="2013" name="Genome Biol.">
        <title>Genome of Acanthamoeba castellanii highlights extensive lateral gene transfer and early evolution of tyrosine kinase signaling.</title>
        <authorList>
            <person name="Clarke M."/>
            <person name="Lohan A.J."/>
            <person name="Liu B."/>
            <person name="Lagkouvardos I."/>
            <person name="Roy S."/>
            <person name="Zafar N."/>
            <person name="Bertelli C."/>
            <person name="Schilde C."/>
            <person name="Kianianmomeni A."/>
            <person name="Burglin T.R."/>
            <person name="Frech C."/>
            <person name="Turcotte B."/>
            <person name="Kopec K.O."/>
            <person name="Synnott J.M."/>
            <person name="Choo C."/>
            <person name="Paponov I."/>
            <person name="Finkler A."/>
            <person name="Soon Heng Tan C."/>
            <person name="Hutchins A.P."/>
            <person name="Weinmeier T."/>
            <person name="Rattei T."/>
            <person name="Chu J.S."/>
            <person name="Gimenez G."/>
            <person name="Irimia M."/>
            <person name="Rigden D.J."/>
            <person name="Fitzpatrick D.A."/>
            <person name="Lorenzo-Morales J."/>
            <person name="Bateman A."/>
            <person name="Chiu C.H."/>
            <person name="Tang P."/>
            <person name="Hegemann P."/>
            <person name="Fromm H."/>
            <person name="Raoult D."/>
            <person name="Greub G."/>
            <person name="Miranda-Saavedra D."/>
            <person name="Chen N."/>
            <person name="Nash P."/>
            <person name="Ginger M.L."/>
            <person name="Horn M."/>
            <person name="Schaap P."/>
            <person name="Caler L."/>
            <person name="Loftus B."/>
        </authorList>
    </citation>
    <scope>NUCLEOTIDE SEQUENCE [LARGE SCALE GENOMIC DNA]</scope>
    <source>
        <strain evidence="2 3">Neff</strain>
    </source>
</reference>
<dbReference type="KEGG" id="acan:ACA1_008840"/>
<protein>
    <submittedName>
        <fullName evidence="2">Multicopper oxidase, type 2</fullName>
    </submittedName>
</protein>
<dbReference type="InterPro" id="IPR045087">
    <property type="entry name" value="Cu-oxidase_fam"/>
</dbReference>
<dbReference type="OrthoDB" id="262547at2759"/>
<dbReference type="CDD" id="cd13891">
    <property type="entry name" value="CuRO_3_CotA_like"/>
    <property type="match status" value="1"/>
</dbReference>
<dbReference type="InterPro" id="IPR011706">
    <property type="entry name" value="Cu-oxidase_C"/>
</dbReference>
<dbReference type="Gene3D" id="2.60.40.420">
    <property type="entry name" value="Cupredoxins - blue copper proteins"/>
    <property type="match status" value="2"/>
</dbReference>
<dbReference type="STRING" id="1257118.L8GLX6"/>
<keyword evidence="3" id="KW-1185">Reference proteome</keyword>
<organism evidence="2 3">
    <name type="scientific">Acanthamoeba castellanii (strain ATCC 30010 / Neff)</name>
    <dbReference type="NCBI Taxonomy" id="1257118"/>
    <lineage>
        <taxon>Eukaryota</taxon>
        <taxon>Amoebozoa</taxon>
        <taxon>Discosea</taxon>
        <taxon>Longamoebia</taxon>
        <taxon>Centramoebida</taxon>
        <taxon>Acanthamoebidae</taxon>
        <taxon>Acanthamoeba</taxon>
    </lineage>
</organism>
<accession>L8GLX6</accession>
<dbReference type="Proteomes" id="UP000011083">
    <property type="component" value="Unassembled WGS sequence"/>
</dbReference>
<dbReference type="GO" id="GO:0016491">
    <property type="term" value="F:oxidoreductase activity"/>
    <property type="evidence" value="ECO:0007669"/>
    <property type="project" value="InterPro"/>
</dbReference>
<feature type="domain" description="Plastocyanin-like" evidence="1">
    <location>
        <begin position="132"/>
        <end position="251"/>
    </location>
</feature>